<protein>
    <submittedName>
        <fullName evidence="1">Uncharacterized protein</fullName>
    </submittedName>
</protein>
<sequence length="81" mass="9354">MADTSKIRVLETRHQGNHREVVKQLKECLAIAKDDPEIHTVIVCLEDRSKNVTTYWSPCEDRAWLGSRLILAGMRRMGFKT</sequence>
<reference evidence="1" key="1">
    <citation type="journal article" date="2015" name="Nature">
        <title>Complex archaea that bridge the gap between prokaryotes and eukaryotes.</title>
        <authorList>
            <person name="Spang A."/>
            <person name="Saw J.H."/>
            <person name="Jorgensen S.L."/>
            <person name="Zaremba-Niedzwiedzka K."/>
            <person name="Martijn J."/>
            <person name="Lind A.E."/>
            <person name="van Eijk R."/>
            <person name="Schleper C."/>
            <person name="Guy L."/>
            <person name="Ettema T.J."/>
        </authorList>
    </citation>
    <scope>NUCLEOTIDE SEQUENCE</scope>
</reference>
<comment type="caution">
    <text evidence="1">The sequence shown here is derived from an EMBL/GenBank/DDBJ whole genome shotgun (WGS) entry which is preliminary data.</text>
</comment>
<dbReference type="AlphaFoldDB" id="A0A0F9SWB4"/>
<accession>A0A0F9SWB4</accession>
<gene>
    <name evidence="1" type="ORF">LCGC14_0466820</name>
</gene>
<name>A0A0F9SWB4_9ZZZZ</name>
<evidence type="ECO:0000313" key="1">
    <source>
        <dbReference type="EMBL" id="KKN66907.1"/>
    </source>
</evidence>
<organism evidence="1">
    <name type="scientific">marine sediment metagenome</name>
    <dbReference type="NCBI Taxonomy" id="412755"/>
    <lineage>
        <taxon>unclassified sequences</taxon>
        <taxon>metagenomes</taxon>
        <taxon>ecological metagenomes</taxon>
    </lineage>
</organism>
<proteinExistence type="predicted"/>
<dbReference type="EMBL" id="LAZR01000487">
    <property type="protein sequence ID" value="KKN66907.1"/>
    <property type="molecule type" value="Genomic_DNA"/>
</dbReference>